<dbReference type="Proteomes" id="UP000198211">
    <property type="component" value="Unassembled WGS sequence"/>
</dbReference>
<gene>
    <name evidence="3" type="ORF">PHMEG_000694</name>
</gene>
<proteinExistence type="predicted"/>
<evidence type="ECO:0000313" key="4">
    <source>
        <dbReference type="Proteomes" id="UP000198211"/>
    </source>
</evidence>
<feature type="compositionally biased region" description="Polar residues" evidence="1">
    <location>
        <begin position="75"/>
        <end position="88"/>
    </location>
</feature>
<feature type="chain" id="PRO_5013121585" evidence="2">
    <location>
        <begin position="17"/>
        <end position="538"/>
    </location>
</feature>
<sequence length="538" mass="57108">MRRYVWVVLLASAVGANPVDRSIADIVLGVHDKSDVTQEVEPPKLKKPSPFQPAIGDKSRLLRGTFTEKPHSATIEASSASNSRTNNLSREHQGEIQVGDFPWENRASGAIPKYQDTAQEEDQVKIRALASVYVSDDIGDLVLSNELLGAEEPTQSIVPEGGEGEMHTMTVNDEIVRWDQNDCTPCAISTLKPTLPPIHPRNRNDNVERLPTVTDVYDTWEDVKEEVQPTAIVPSGDTEKPLQDADDEDEDHTHCVKVITANGESYDCNVKTTEDPVEPNGDEIHCTKVVTDYGETYECSADKTRPGGPCPADQQSIGVAGWNHDGCVKSGNVCVAEVSDGDCPDGAYCALIDGVQTFQIRKVPVLLTSRSSASRAGTTTDARATCALLIGVAGWDHDGCVKSGNVCVANINGDCPSGAHCAWLDTGVYGCKDGDQCSSNEHSIGVVGWDHDGCVESDNVCRAQVSHGDCPGGSYCALLGTGVYGCVSFSTTEPLEHGGGHSMSSSSPIWGTSGPSNGTMVNGEKISTNGAETTGGAT</sequence>
<dbReference type="AlphaFoldDB" id="A0A225X4K8"/>
<name>A0A225X4K8_9STRA</name>
<evidence type="ECO:0000313" key="3">
    <source>
        <dbReference type="EMBL" id="OWZ24277.1"/>
    </source>
</evidence>
<reference evidence="4" key="1">
    <citation type="submission" date="2017-03" db="EMBL/GenBank/DDBJ databases">
        <title>Phytopthora megakarya and P. palmivora, two closely related causual agents of cacao black pod achieved similar genome size and gene model numbers by different mechanisms.</title>
        <authorList>
            <person name="Ali S."/>
            <person name="Shao J."/>
            <person name="Larry D.J."/>
            <person name="Kronmiller B."/>
            <person name="Shen D."/>
            <person name="Strem M.D."/>
            <person name="Melnick R.L."/>
            <person name="Guiltinan M.J."/>
            <person name="Tyler B.M."/>
            <person name="Meinhardt L.W."/>
            <person name="Bailey B.A."/>
        </authorList>
    </citation>
    <scope>NUCLEOTIDE SEQUENCE [LARGE SCALE GENOMIC DNA]</scope>
    <source>
        <strain evidence="4">zdho120</strain>
    </source>
</reference>
<protein>
    <submittedName>
        <fullName evidence="3">Uncharacterized protein</fullName>
    </submittedName>
</protein>
<evidence type="ECO:0000256" key="1">
    <source>
        <dbReference type="SAM" id="MobiDB-lite"/>
    </source>
</evidence>
<accession>A0A225X4K8</accession>
<feature type="region of interest" description="Disordered" evidence="1">
    <location>
        <begin position="71"/>
        <end position="91"/>
    </location>
</feature>
<dbReference type="EMBL" id="NBNE01000020">
    <property type="protein sequence ID" value="OWZ24277.1"/>
    <property type="molecule type" value="Genomic_DNA"/>
</dbReference>
<evidence type="ECO:0000256" key="2">
    <source>
        <dbReference type="SAM" id="SignalP"/>
    </source>
</evidence>
<feature type="signal peptide" evidence="2">
    <location>
        <begin position="1"/>
        <end position="16"/>
    </location>
</feature>
<feature type="region of interest" description="Disordered" evidence="1">
    <location>
        <begin position="497"/>
        <end position="538"/>
    </location>
</feature>
<comment type="caution">
    <text evidence="3">The sequence shown here is derived from an EMBL/GenBank/DDBJ whole genome shotgun (WGS) entry which is preliminary data.</text>
</comment>
<organism evidence="3 4">
    <name type="scientific">Phytophthora megakarya</name>
    <dbReference type="NCBI Taxonomy" id="4795"/>
    <lineage>
        <taxon>Eukaryota</taxon>
        <taxon>Sar</taxon>
        <taxon>Stramenopiles</taxon>
        <taxon>Oomycota</taxon>
        <taxon>Peronosporomycetes</taxon>
        <taxon>Peronosporales</taxon>
        <taxon>Peronosporaceae</taxon>
        <taxon>Phytophthora</taxon>
    </lineage>
</organism>
<keyword evidence="4" id="KW-1185">Reference proteome</keyword>
<keyword evidence="2" id="KW-0732">Signal</keyword>
<feature type="compositionally biased region" description="Polar residues" evidence="1">
    <location>
        <begin position="508"/>
        <end position="538"/>
    </location>
</feature>